<gene>
    <name evidence="2" type="ORF">GCM10017161_13700</name>
</gene>
<dbReference type="AlphaFoldDB" id="A0A919BH77"/>
<feature type="transmembrane region" description="Helical" evidence="1">
    <location>
        <begin position="200"/>
        <end position="223"/>
    </location>
</feature>
<evidence type="ECO:0000313" key="3">
    <source>
        <dbReference type="Proteomes" id="UP000623842"/>
    </source>
</evidence>
<dbReference type="GO" id="GO:0042834">
    <property type="term" value="F:peptidoglycan binding"/>
    <property type="evidence" value="ECO:0007669"/>
    <property type="project" value="InterPro"/>
</dbReference>
<comment type="caution">
    <text evidence="2">The sequence shown here is derived from an EMBL/GenBank/DDBJ whole genome shotgun (WGS) entry which is preliminary data.</text>
</comment>
<name>A0A919BH77_9GAMM</name>
<keyword evidence="3" id="KW-1185">Reference proteome</keyword>
<dbReference type="Proteomes" id="UP000623842">
    <property type="component" value="Unassembled WGS sequence"/>
</dbReference>
<evidence type="ECO:0000313" key="2">
    <source>
        <dbReference type="EMBL" id="GHF87410.1"/>
    </source>
</evidence>
<evidence type="ECO:0000256" key="1">
    <source>
        <dbReference type="SAM" id="Phobius"/>
    </source>
</evidence>
<dbReference type="RefSeq" id="WP_189768579.1">
    <property type="nucleotide sequence ID" value="NZ_BNCK01000003.1"/>
</dbReference>
<keyword evidence="1" id="KW-0472">Membrane</keyword>
<keyword evidence="1" id="KW-0812">Transmembrane</keyword>
<protein>
    <recommendedName>
        <fullName evidence="4">SPOR domain-containing protein</fullName>
    </recommendedName>
</protein>
<dbReference type="Gene3D" id="3.30.70.1070">
    <property type="entry name" value="Sporulation related repeat"/>
    <property type="match status" value="1"/>
</dbReference>
<organism evidence="2 3">
    <name type="scientific">Thalassotalea marina</name>
    <dbReference type="NCBI Taxonomy" id="1673741"/>
    <lineage>
        <taxon>Bacteria</taxon>
        <taxon>Pseudomonadati</taxon>
        <taxon>Pseudomonadota</taxon>
        <taxon>Gammaproteobacteria</taxon>
        <taxon>Alteromonadales</taxon>
        <taxon>Colwelliaceae</taxon>
        <taxon>Thalassotalea</taxon>
    </lineage>
</organism>
<proteinExistence type="predicted"/>
<accession>A0A919BH77</accession>
<dbReference type="EMBL" id="BNCK01000003">
    <property type="protein sequence ID" value="GHF87410.1"/>
    <property type="molecule type" value="Genomic_DNA"/>
</dbReference>
<sequence length="469" mass="51679">MSALAQSLQTKQSDNSQVTAISSVARVDYILRFSKHAVVVVDENYSEYSAVGSQFLANLSVERNAAYLTVSTKLDDVQIRCRLVEQLFGQVLFDPEQSLAVSVVNLLKQHQQPLTIVVEHAHHLSFQLLHELCQLAEIGKKASLDIQVVMLAQPEVAIKMNQHTLLFHKKLSIISAVSGQLIPLSDKSFQYKKSSERYAVLLKWLAAFMLLVVISAVVIYQLYQMETFKFSQLPVAAETTVQSKSVEISDLAALTITDDKAITKKEEQIDVVGSKANPIDIYQALSGVNGQELQKSVDNTITEKVELPAAPIDIIQSLSVSFAQPEPAVTPIETTLDTESEVQISPSQNSQEVIAEQKEVKEPSAFANQEGLVIQLSVVSDSKVIEQLRSRLKVYGVLTYDKLVGNKTMTVFTSPVFETRQQAESFRQTLPEEFASGGGFIKSLSAIKAEISAFERSQSDANQVTIPTS</sequence>
<reference evidence="2" key="2">
    <citation type="submission" date="2020-09" db="EMBL/GenBank/DDBJ databases">
        <authorList>
            <person name="Sun Q."/>
            <person name="Kim S."/>
        </authorList>
    </citation>
    <scope>NUCLEOTIDE SEQUENCE</scope>
    <source>
        <strain evidence="2">KCTC 42731</strain>
    </source>
</reference>
<keyword evidence="1" id="KW-1133">Transmembrane helix</keyword>
<dbReference type="InterPro" id="IPR036680">
    <property type="entry name" value="SPOR-like_sf"/>
</dbReference>
<evidence type="ECO:0008006" key="4">
    <source>
        <dbReference type="Google" id="ProtNLM"/>
    </source>
</evidence>
<reference evidence="2" key="1">
    <citation type="journal article" date="2014" name="Int. J. Syst. Evol. Microbiol.">
        <title>Complete genome sequence of Corynebacterium casei LMG S-19264T (=DSM 44701T), isolated from a smear-ripened cheese.</title>
        <authorList>
            <consortium name="US DOE Joint Genome Institute (JGI-PGF)"/>
            <person name="Walter F."/>
            <person name="Albersmeier A."/>
            <person name="Kalinowski J."/>
            <person name="Ruckert C."/>
        </authorList>
    </citation>
    <scope>NUCLEOTIDE SEQUENCE</scope>
    <source>
        <strain evidence="2">KCTC 42731</strain>
    </source>
</reference>